<dbReference type="Proteomes" id="UP000234349">
    <property type="component" value="Unassembled WGS sequence"/>
</dbReference>
<reference evidence="2 5" key="2">
    <citation type="submission" date="2018-02" db="EMBL/GenBank/DDBJ databases">
        <authorList>
            <person name="Rodrigo-Torres L."/>
            <person name="Arahal R. D."/>
            <person name="Lucena T."/>
        </authorList>
    </citation>
    <scope>NUCLEOTIDE SEQUENCE [LARGE SCALE GENOMIC DNA]</scope>
    <source>
        <strain evidence="2 5">CECT 9267</strain>
    </source>
</reference>
<dbReference type="EMBL" id="CP122959">
    <property type="protein sequence ID" value="WGI18480.1"/>
    <property type="molecule type" value="Genomic_DNA"/>
</dbReference>
<dbReference type="EMBL" id="MKGH01000007">
    <property type="protein sequence ID" value="PKX79554.1"/>
    <property type="molecule type" value="Genomic_DNA"/>
</dbReference>
<evidence type="ECO:0000313" key="2">
    <source>
        <dbReference type="EMBL" id="SPE19688.1"/>
    </source>
</evidence>
<dbReference type="Proteomes" id="UP001179858">
    <property type="component" value="Chromosome"/>
</dbReference>
<protein>
    <submittedName>
        <fullName evidence="2">Uncharacterized protein</fullName>
    </submittedName>
</protein>
<accession>A0A094YWQ1</accession>
<dbReference type="GeneID" id="57132133"/>
<evidence type="ECO:0000313" key="1">
    <source>
        <dbReference type="EMBL" id="PKX79554.1"/>
    </source>
</evidence>
<dbReference type="RefSeq" id="WP_011374914.1">
    <property type="nucleotide sequence ID" value="NZ_BJLN01000010.1"/>
</dbReference>
<gene>
    <name evidence="1" type="ORF">CUR37_01990</name>
    <name evidence="2" type="ORF">LAS9267_00657</name>
    <name evidence="3" type="ORF">QBD03_06885</name>
</gene>
<reference evidence="3" key="3">
    <citation type="submission" date="2023-04" db="EMBL/GenBank/DDBJ databases">
        <title>Novel strain of Lactilactobacillus sakei and use thereof.</title>
        <authorList>
            <person name="Kim S.Y."/>
        </authorList>
    </citation>
    <scope>NUCLEOTIDE SEQUENCE</scope>
    <source>
        <strain evidence="3">HUP1</strain>
    </source>
</reference>
<reference evidence="1 4" key="1">
    <citation type="submission" date="2016-09" db="EMBL/GenBank/DDBJ databases">
        <authorList>
            <person name="Inglin R.C."/>
        </authorList>
    </citation>
    <scope>NUCLEOTIDE SEQUENCE [LARGE SCALE GENOMIC DNA]</scope>
    <source>
        <strain evidence="1 4">RI-517</strain>
    </source>
</reference>
<proteinExistence type="predicted"/>
<dbReference type="Proteomes" id="UP000239650">
    <property type="component" value="Unassembled WGS sequence"/>
</dbReference>
<evidence type="ECO:0000313" key="3">
    <source>
        <dbReference type="EMBL" id="WGI18480.1"/>
    </source>
</evidence>
<sequence length="75" mass="8814">MIEHEALFFKNLKILQDLKFMIYERTSPAIDFHCFGILYLEVNQQQIDLAAEYQALKSDHSLGEIAQTIINHYQL</sequence>
<organism evidence="2 5">
    <name type="scientific">Latilactobacillus sakei</name>
    <name type="common">Lactobacillus sakei</name>
    <dbReference type="NCBI Taxonomy" id="1599"/>
    <lineage>
        <taxon>Bacteria</taxon>
        <taxon>Bacillati</taxon>
        <taxon>Bacillota</taxon>
        <taxon>Bacilli</taxon>
        <taxon>Lactobacillales</taxon>
        <taxon>Lactobacillaceae</taxon>
        <taxon>Latilactobacillus</taxon>
    </lineage>
</organism>
<dbReference type="EMBL" id="OKRC01000002">
    <property type="protein sequence ID" value="SPE19688.1"/>
    <property type="molecule type" value="Genomic_DNA"/>
</dbReference>
<evidence type="ECO:0000313" key="4">
    <source>
        <dbReference type="Proteomes" id="UP000234349"/>
    </source>
</evidence>
<evidence type="ECO:0000313" key="5">
    <source>
        <dbReference type="Proteomes" id="UP000239650"/>
    </source>
</evidence>
<name>A0A094YWQ1_LATSK</name>
<dbReference type="AlphaFoldDB" id="A0A094YWQ1"/>